<proteinExistence type="predicted"/>
<organism evidence="1">
    <name type="scientific">hydrothermal vent metagenome</name>
    <dbReference type="NCBI Taxonomy" id="652676"/>
    <lineage>
        <taxon>unclassified sequences</taxon>
        <taxon>metagenomes</taxon>
        <taxon>ecological metagenomes</taxon>
    </lineage>
</organism>
<accession>A0A3B0S6D9</accession>
<evidence type="ECO:0000313" key="1">
    <source>
        <dbReference type="EMBL" id="VAV95948.1"/>
    </source>
</evidence>
<name>A0A3B0S6D9_9ZZZZ</name>
<dbReference type="EMBL" id="UOEF01000220">
    <property type="protein sequence ID" value="VAV95948.1"/>
    <property type="molecule type" value="Genomic_DNA"/>
</dbReference>
<sequence length="47" mass="5372">MLVLVLFRHKGGIVERDFRHCEDPGLDPGDAAIQPYYHFCIASLRSQ</sequence>
<dbReference type="AlphaFoldDB" id="A0A3B0S6D9"/>
<gene>
    <name evidence="1" type="ORF">MNBD_ALPHA04-30</name>
</gene>
<reference evidence="1" key="1">
    <citation type="submission" date="2018-06" db="EMBL/GenBank/DDBJ databases">
        <authorList>
            <person name="Zhirakovskaya E."/>
        </authorList>
    </citation>
    <scope>NUCLEOTIDE SEQUENCE</scope>
</reference>
<protein>
    <submittedName>
        <fullName evidence="1">Uncharacterized protein</fullName>
    </submittedName>
</protein>